<keyword evidence="2" id="KW-0521">NADP</keyword>
<evidence type="ECO:0000313" key="4">
    <source>
        <dbReference type="EMBL" id="KAF7553710.1"/>
    </source>
</evidence>
<dbReference type="PANTHER" id="PTHR43180">
    <property type="entry name" value="3-OXOACYL-(ACYL-CARRIER-PROTEIN) REDUCTASE (AFU_ORTHOLOGUE AFUA_6G11210)"/>
    <property type="match status" value="1"/>
</dbReference>
<dbReference type="AlphaFoldDB" id="A0A9P5LI62"/>
<dbReference type="Proteomes" id="UP000722485">
    <property type="component" value="Unassembled WGS sequence"/>
</dbReference>
<accession>A0A9P5LI62</accession>
<protein>
    <submittedName>
        <fullName evidence="4">Uncharacterized protein</fullName>
    </submittedName>
</protein>
<dbReference type="PRINTS" id="PR00081">
    <property type="entry name" value="GDHRDH"/>
</dbReference>
<dbReference type="InterPro" id="IPR002347">
    <property type="entry name" value="SDR_fam"/>
</dbReference>
<dbReference type="Gene3D" id="3.40.50.720">
    <property type="entry name" value="NAD(P)-binding Rossmann-like Domain"/>
    <property type="match status" value="1"/>
</dbReference>
<organism evidence="4 5">
    <name type="scientific">Cylindrodendrum hubeiense</name>
    <dbReference type="NCBI Taxonomy" id="595255"/>
    <lineage>
        <taxon>Eukaryota</taxon>
        <taxon>Fungi</taxon>
        <taxon>Dikarya</taxon>
        <taxon>Ascomycota</taxon>
        <taxon>Pezizomycotina</taxon>
        <taxon>Sordariomycetes</taxon>
        <taxon>Hypocreomycetidae</taxon>
        <taxon>Hypocreales</taxon>
        <taxon>Nectriaceae</taxon>
        <taxon>Cylindrodendrum</taxon>
    </lineage>
</organism>
<evidence type="ECO:0000313" key="5">
    <source>
        <dbReference type="Proteomes" id="UP000722485"/>
    </source>
</evidence>
<evidence type="ECO:0000256" key="3">
    <source>
        <dbReference type="ARBA" id="ARBA00023002"/>
    </source>
</evidence>
<gene>
    <name evidence="4" type="ORF">G7Z17_g3461</name>
</gene>
<keyword evidence="5" id="KW-1185">Reference proteome</keyword>
<dbReference type="PANTHER" id="PTHR43180:SF10">
    <property type="entry name" value="NAD(P)-BINDING PROTEIN"/>
    <property type="match status" value="1"/>
</dbReference>
<proteinExistence type="inferred from homology"/>
<evidence type="ECO:0000256" key="2">
    <source>
        <dbReference type="ARBA" id="ARBA00022857"/>
    </source>
</evidence>
<dbReference type="InterPro" id="IPR036291">
    <property type="entry name" value="NAD(P)-bd_dom_sf"/>
</dbReference>
<dbReference type="GO" id="GO:0016491">
    <property type="term" value="F:oxidoreductase activity"/>
    <property type="evidence" value="ECO:0007669"/>
    <property type="project" value="UniProtKB-KW"/>
</dbReference>
<keyword evidence="3" id="KW-0560">Oxidoreductase</keyword>
<dbReference type="SUPFAM" id="SSF51735">
    <property type="entry name" value="NAD(P)-binding Rossmann-fold domains"/>
    <property type="match status" value="1"/>
</dbReference>
<sequence>MAEFFIEDKDLASLKGKVVIITGGSSGIGLASVDTFLSLGASVVNGDIQPRAEQPAGAYTFVETNVSVWADLVALFKKAKETYGRIDHVFANAGVGPRTDYLATEVDDNGDLKEPSSLLLDISLKGVINTATLAINYLRQQPEGGSIVINGSSTALQRLRAVDYATAKHGVLGFGRGLVPALQAANLPIRVNLLAPAWTDSSVLPNLKAMLDSIGVEVQPASVVARAAAFLMVDTSRNGHVVYIQRGRYTEIEEAVLLPAFQSILGDDYPSEDEVLQRLHDAAVAAAAAAPAAEAEA</sequence>
<comment type="caution">
    <text evidence="4">The sequence shown here is derived from an EMBL/GenBank/DDBJ whole genome shotgun (WGS) entry which is preliminary data.</text>
</comment>
<comment type="similarity">
    <text evidence="1">Belongs to the short-chain dehydrogenases/reductases (SDR) family.</text>
</comment>
<reference evidence="4" key="1">
    <citation type="submission" date="2020-03" db="EMBL/GenBank/DDBJ databases">
        <title>Draft Genome Sequence of Cylindrodendrum hubeiense.</title>
        <authorList>
            <person name="Buettner E."/>
            <person name="Kellner H."/>
        </authorList>
    </citation>
    <scope>NUCLEOTIDE SEQUENCE</scope>
    <source>
        <strain evidence="4">IHI 201604</strain>
    </source>
</reference>
<dbReference type="Pfam" id="PF00106">
    <property type="entry name" value="adh_short"/>
    <property type="match status" value="1"/>
</dbReference>
<name>A0A9P5LI62_9HYPO</name>
<dbReference type="OrthoDB" id="5371740at2759"/>
<evidence type="ECO:0000256" key="1">
    <source>
        <dbReference type="ARBA" id="ARBA00006484"/>
    </source>
</evidence>
<dbReference type="EMBL" id="JAANBB010000042">
    <property type="protein sequence ID" value="KAF7553710.1"/>
    <property type="molecule type" value="Genomic_DNA"/>
</dbReference>